<dbReference type="AlphaFoldDB" id="X1QLZ4"/>
<protein>
    <submittedName>
        <fullName evidence="1">Uncharacterized protein</fullName>
    </submittedName>
</protein>
<sequence length="93" mass="10845">IIPTLSVHLNHTLTSKIPLIIYSSHQPFQETNVIPYILPESVAGVTEFFKGRVLMPFDGSLSRFRATLTHEVVHYFTLNKIKFVMRSRDKFYY</sequence>
<evidence type="ECO:0000313" key="1">
    <source>
        <dbReference type="EMBL" id="GAI69273.1"/>
    </source>
</evidence>
<comment type="caution">
    <text evidence="1">The sequence shown here is derived from an EMBL/GenBank/DDBJ whole genome shotgun (WGS) entry which is preliminary data.</text>
</comment>
<accession>X1QLZ4</accession>
<feature type="non-terminal residue" evidence="1">
    <location>
        <position position="93"/>
    </location>
</feature>
<proteinExistence type="predicted"/>
<reference evidence="1" key="1">
    <citation type="journal article" date="2014" name="Front. Microbiol.">
        <title>High frequency of phylogenetically diverse reductive dehalogenase-homologous genes in deep subseafloor sedimentary metagenomes.</title>
        <authorList>
            <person name="Kawai M."/>
            <person name="Futagami T."/>
            <person name="Toyoda A."/>
            <person name="Takaki Y."/>
            <person name="Nishi S."/>
            <person name="Hori S."/>
            <person name="Arai W."/>
            <person name="Tsubouchi T."/>
            <person name="Morono Y."/>
            <person name="Uchiyama I."/>
            <person name="Ito T."/>
            <person name="Fujiyama A."/>
            <person name="Inagaki F."/>
            <person name="Takami H."/>
        </authorList>
    </citation>
    <scope>NUCLEOTIDE SEQUENCE</scope>
    <source>
        <strain evidence="1">Expedition CK06-06</strain>
    </source>
</reference>
<dbReference type="EMBL" id="BARV01044114">
    <property type="protein sequence ID" value="GAI69273.1"/>
    <property type="molecule type" value="Genomic_DNA"/>
</dbReference>
<feature type="non-terminal residue" evidence="1">
    <location>
        <position position="1"/>
    </location>
</feature>
<gene>
    <name evidence="1" type="ORF">S06H3_65478</name>
</gene>
<organism evidence="1">
    <name type="scientific">marine sediment metagenome</name>
    <dbReference type="NCBI Taxonomy" id="412755"/>
    <lineage>
        <taxon>unclassified sequences</taxon>
        <taxon>metagenomes</taxon>
        <taxon>ecological metagenomes</taxon>
    </lineage>
</organism>
<name>X1QLZ4_9ZZZZ</name>